<accession>A0A5J4YQU7</accession>
<dbReference type="Gene3D" id="3.40.50.1110">
    <property type="entry name" value="SGNH hydrolase"/>
    <property type="match status" value="1"/>
</dbReference>
<gene>
    <name evidence="3" type="ORF">FVE85_4835</name>
</gene>
<feature type="domain" description="SGNH hydrolase-type esterase" evidence="2">
    <location>
        <begin position="356"/>
        <end position="530"/>
    </location>
</feature>
<dbReference type="InterPro" id="IPR014903">
    <property type="entry name" value="DUF1796"/>
</dbReference>
<feature type="region of interest" description="Disordered" evidence="1">
    <location>
        <begin position="1073"/>
        <end position="1097"/>
    </location>
</feature>
<comment type="caution">
    <text evidence="3">The sequence shown here is derived from an EMBL/GenBank/DDBJ whole genome shotgun (WGS) entry which is preliminary data.</text>
</comment>
<dbReference type="InterPro" id="IPR013830">
    <property type="entry name" value="SGNH_hydro"/>
</dbReference>
<dbReference type="CDD" id="cd00229">
    <property type="entry name" value="SGNH_hydrolase"/>
    <property type="match status" value="1"/>
</dbReference>
<dbReference type="Proteomes" id="UP000324585">
    <property type="component" value="Unassembled WGS sequence"/>
</dbReference>
<dbReference type="SUPFAM" id="SSF49452">
    <property type="entry name" value="Starch-binding domain-like"/>
    <property type="match status" value="1"/>
</dbReference>
<dbReference type="GO" id="GO:0004622">
    <property type="term" value="F:phosphatidylcholine lysophospholipase activity"/>
    <property type="evidence" value="ECO:0007669"/>
    <property type="project" value="TreeGrafter"/>
</dbReference>
<name>A0A5J4YQU7_PORPP</name>
<reference evidence="4" key="1">
    <citation type="journal article" date="2019" name="Nat. Commun.">
        <title>Expansion of phycobilisome linker gene families in mesophilic red algae.</title>
        <authorList>
            <person name="Lee J."/>
            <person name="Kim D."/>
            <person name="Bhattacharya D."/>
            <person name="Yoon H.S."/>
        </authorList>
    </citation>
    <scope>NUCLEOTIDE SEQUENCE [LARGE SCALE GENOMIC DNA]</scope>
    <source>
        <strain evidence="4">CCMP 1328</strain>
    </source>
</reference>
<dbReference type="Gene3D" id="2.60.40.10">
    <property type="entry name" value="Immunoglobulins"/>
    <property type="match status" value="1"/>
</dbReference>
<dbReference type="InterPro" id="IPR036514">
    <property type="entry name" value="SGNH_hydro_sf"/>
</dbReference>
<proteinExistence type="predicted"/>
<dbReference type="OMA" id="DRCAVRM"/>
<sequence length="1097" mass="122571">MASEAPETRDVRFVSWLDQERGDTPARVSKDVYLQSLPTMRPLPSCAVKVMQEVHGEKRGTWMFESQTGEQSSPEKALCRPEYSGWSDRLADDESAQVFTPCMPCMPCMPCNPLITLTSIAHLLCSENRARRAIPYGASSTCMWNRLLDSSAIPSRRKQRQKYTMRGPHPVYRLGSLSAYRLIGVSNLFFPVLTLSKRLACRRGRWMGGSGCGEGDGRMGEYVFSVCAETVPGEVVVRIGSDHGWKAEDAQVLKTSAQTYPLWSSDPVKYPVAQIGQRVTYKYAVRSTQENGCVHLRWEAEGGTKNRSVPLEAEKLRVFDGWFNRISDVPFGFHDPPKPMPPIEKPIKPHGKYVLVLGSSVAVGCNAWKLEGWAYLLGKALRESFGHSLVNTSESGSNIARAIQRFPDVVAVVPETPAFVVISLSLGNEGIFHCKPHERNAVYARFISGMDKLVSMVEKIGAIPVVGGVYPNGDCIVDAHMYFIREARAHFKRKYRYTIEWFDDLSDDCGRWKEEYASDNAHPNTTGHQVMRECIDLAQFAPPMKGAADAAASETYSDQDHSKVSIADTRRAPSIHADLPSTERVLVAVLGDTFQISCEFDQNSVTSVYLTNTRQDSVGINKDWLELQNALRASGKLEPGLYVRKYTKPSDRTLGLSPIVSLFVGPNGTIETTMDIGPGERLEFQHSRNALFCPSSTDLLFYDGVAVVIFHDSPEDIWISNETDTEYNLHPMWNEVRCAMRSIPGGVYDAKSSDGAVPDFSTLLIGNDGLASRVKIPPRTARVFKRTMALAELERFALVPLGARCSMRMLLHELQYDGPCYPFDLTRVSSLADAADIVWRGFSDMWNPEHLHYSHDDGRVFHTRWNSLSFAHEVEENDDPVNEIGPIFKRMGARYARRAERFDFVLRNANQVILLRTGESNRQEVLDFMGKVRAKYNRDNAIRLFLFSRQDSGEFGQIPGVRHFQHEMDPDRMNDDAGYRTHCAHLLKHMLNETGVTSRNLFWCPNNPNAKPVSASNAGRSDTGLMRSVDSAETLALKSLSSELQLDRLFATHAHASPPPHIATADTVSIESLSLPDEPPKASLPQHAPLAHALEQD</sequence>
<keyword evidence="4" id="KW-1185">Reference proteome</keyword>
<evidence type="ECO:0000259" key="2">
    <source>
        <dbReference type="Pfam" id="PF13472"/>
    </source>
</evidence>
<evidence type="ECO:0000313" key="3">
    <source>
        <dbReference type="EMBL" id="KAA8493698.1"/>
    </source>
</evidence>
<organism evidence="3 4">
    <name type="scientific">Porphyridium purpureum</name>
    <name type="common">Red alga</name>
    <name type="synonym">Porphyridium cruentum</name>
    <dbReference type="NCBI Taxonomy" id="35688"/>
    <lineage>
        <taxon>Eukaryota</taxon>
        <taxon>Rhodophyta</taxon>
        <taxon>Bangiophyceae</taxon>
        <taxon>Porphyridiales</taxon>
        <taxon>Porphyridiaceae</taxon>
        <taxon>Porphyridium</taxon>
    </lineage>
</organism>
<dbReference type="PANTHER" id="PTHR30383:SF5">
    <property type="entry name" value="SGNH HYDROLASE-TYPE ESTERASE DOMAIN-CONTAINING PROTEIN"/>
    <property type="match status" value="1"/>
</dbReference>
<dbReference type="InterPro" id="IPR051532">
    <property type="entry name" value="Ester_Hydrolysis_Enzymes"/>
</dbReference>
<dbReference type="InterPro" id="IPR013783">
    <property type="entry name" value="Ig-like_fold"/>
</dbReference>
<dbReference type="InterPro" id="IPR013784">
    <property type="entry name" value="Carb-bd-like_fold"/>
</dbReference>
<dbReference type="SUPFAM" id="SSF52266">
    <property type="entry name" value="SGNH hydrolase"/>
    <property type="match status" value="1"/>
</dbReference>
<evidence type="ECO:0000313" key="4">
    <source>
        <dbReference type="Proteomes" id="UP000324585"/>
    </source>
</evidence>
<evidence type="ECO:0000256" key="1">
    <source>
        <dbReference type="SAM" id="MobiDB-lite"/>
    </source>
</evidence>
<dbReference type="EMBL" id="VRMN01000006">
    <property type="protein sequence ID" value="KAA8493698.1"/>
    <property type="molecule type" value="Genomic_DNA"/>
</dbReference>
<dbReference type="OrthoDB" id="416528at2759"/>
<dbReference type="PANTHER" id="PTHR30383">
    <property type="entry name" value="THIOESTERASE 1/PROTEASE 1/LYSOPHOSPHOLIPASE L1"/>
    <property type="match status" value="1"/>
</dbReference>
<dbReference type="Pfam" id="PF08795">
    <property type="entry name" value="DUF1796"/>
    <property type="match status" value="1"/>
</dbReference>
<protein>
    <recommendedName>
        <fullName evidence="2">SGNH hydrolase-type esterase domain-containing protein</fullName>
    </recommendedName>
</protein>
<dbReference type="Pfam" id="PF13472">
    <property type="entry name" value="Lipase_GDSL_2"/>
    <property type="match status" value="1"/>
</dbReference>
<dbReference type="AlphaFoldDB" id="A0A5J4YQU7"/>
<dbReference type="GO" id="GO:0030246">
    <property type="term" value="F:carbohydrate binding"/>
    <property type="evidence" value="ECO:0007669"/>
    <property type="project" value="InterPro"/>
</dbReference>